<keyword evidence="2" id="KW-1185">Reference proteome</keyword>
<dbReference type="PANTHER" id="PTHR47197">
    <property type="entry name" value="PROTEIN NIRF"/>
    <property type="match status" value="1"/>
</dbReference>
<dbReference type="InterPro" id="IPR011045">
    <property type="entry name" value="N2O_reductase_N"/>
</dbReference>
<comment type="caution">
    <text evidence="1">The sequence shown here is derived from an EMBL/GenBank/DDBJ whole genome shotgun (WGS) entry which is preliminary data.</text>
</comment>
<organism evidence="1 2">
    <name type="scientific">Dictyobacter kobayashii</name>
    <dbReference type="NCBI Taxonomy" id="2014872"/>
    <lineage>
        <taxon>Bacteria</taxon>
        <taxon>Bacillati</taxon>
        <taxon>Chloroflexota</taxon>
        <taxon>Ktedonobacteria</taxon>
        <taxon>Ktedonobacterales</taxon>
        <taxon>Dictyobacteraceae</taxon>
        <taxon>Dictyobacter</taxon>
    </lineage>
</organism>
<dbReference type="Proteomes" id="UP000287188">
    <property type="component" value="Unassembled WGS sequence"/>
</dbReference>
<protein>
    <submittedName>
        <fullName evidence="1">Uncharacterized protein</fullName>
    </submittedName>
</protein>
<sequence length="423" mass="43913">MRIEGLSRVPHGARLLLSEERMLLSSLLMSLLICWNLSACSPASPSVTAQTAAPTPTCTGQPAVSAPLIARAGLQTMFALPGSPFASIATNNGRWIFVSLQSSVAQDNGIAVLLQEGPSLKLAQIIPLPGTPAGLALTSDEQQLIVADGKGVAVLDAARVEAGTSGALLHLISDGNNPGTVEVALSRDDHYVFATDETGQTLSIIDFQQVQTRGVSSHASIGRVPLDLAPVGLALSPDNHFLYVTTEFSTQNLSESRTASQFPGTLTVVDVARAEHDPSHAVVGRVLAGCSPVRVALSASGDVAWVTARGSNALLAFNTSLLRSDPAHAFIASLAVGPAPVGLALIRQDTELIVADSNRFAGNRSPQTLTLINVKQALAGHPALLGTIAVGSFPRELALDGQTLLLTNYTSATLSLIDLSKLP</sequence>
<dbReference type="InterPro" id="IPR015943">
    <property type="entry name" value="WD40/YVTN_repeat-like_dom_sf"/>
</dbReference>
<dbReference type="Gene3D" id="2.130.10.10">
    <property type="entry name" value="YVTN repeat-like/Quinoprotein amine dehydrogenase"/>
    <property type="match status" value="2"/>
</dbReference>
<reference evidence="2" key="1">
    <citation type="submission" date="2018-12" db="EMBL/GenBank/DDBJ databases">
        <title>Tengunoibacter tsumagoiensis gen. nov., sp. nov., Dictyobacter kobayashii sp. nov., D. alpinus sp. nov., and D. joshuensis sp. nov. and description of Dictyobacteraceae fam. nov. within the order Ktedonobacterales isolated from Tengu-no-mugimeshi.</title>
        <authorList>
            <person name="Wang C.M."/>
            <person name="Zheng Y."/>
            <person name="Sakai Y."/>
            <person name="Toyoda A."/>
            <person name="Minakuchi Y."/>
            <person name="Abe K."/>
            <person name="Yokota A."/>
            <person name="Yabe S."/>
        </authorList>
    </citation>
    <scope>NUCLEOTIDE SEQUENCE [LARGE SCALE GENOMIC DNA]</scope>
    <source>
        <strain evidence="2">Uno11</strain>
    </source>
</reference>
<dbReference type="InterPro" id="IPR051200">
    <property type="entry name" value="Host-pathogen_enzymatic-act"/>
</dbReference>
<name>A0A402ASK3_9CHLR</name>
<evidence type="ECO:0000313" key="1">
    <source>
        <dbReference type="EMBL" id="GCE22023.1"/>
    </source>
</evidence>
<proteinExistence type="predicted"/>
<dbReference type="PANTHER" id="PTHR47197:SF3">
    <property type="entry name" value="DIHYDRO-HEME D1 DEHYDROGENASE"/>
    <property type="match status" value="1"/>
</dbReference>
<gene>
    <name evidence="1" type="ORF">KDK_58230</name>
</gene>
<dbReference type="AlphaFoldDB" id="A0A402ASK3"/>
<dbReference type="EMBL" id="BIFS01000002">
    <property type="protein sequence ID" value="GCE22023.1"/>
    <property type="molecule type" value="Genomic_DNA"/>
</dbReference>
<accession>A0A402ASK3</accession>
<dbReference type="SUPFAM" id="SSF50974">
    <property type="entry name" value="Nitrous oxide reductase, N-terminal domain"/>
    <property type="match status" value="1"/>
</dbReference>
<evidence type="ECO:0000313" key="2">
    <source>
        <dbReference type="Proteomes" id="UP000287188"/>
    </source>
</evidence>